<keyword evidence="2" id="KW-0813">Transport</keyword>
<accession>B9DZC2</accession>
<evidence type="ECO:0000256" key="6">
    <source>
        <dbReference type="ARBA" id="ARBA00023136"/>
    </source>
</evidence>
<dbReference type="HOGENOM" id="CLU_000604_1_22_9"/>
<dbReference type="GO" id="GO:0005524">
    <property type="term" value="F:ATP binding"/>
    <property type="evidence" value="ECO:0007669"/>
    <property type="project" value="UniProtKB-KW"/>
</dbReference>
<dbReference type="PANTHER" id="PTHR42788">
    <property type="entry name" value="TAURINE IMPORT ATP-BINDING PROTEIN-RELATED"/>
    <property type="match status" value="1"/>
</dbReference>
<evidence type="ECO:0000256" key="3">
    <source>
        <dbReference type="ARBA" id="ARBA00022475"/>
    </source>
</evidence>
<evidence type="ECO:0000313" key="9">
    <source>
        <dbReference type="Proteomes" id="UP000007969"/>
    </source>
</evidence>
<evidence type="ECO:0000256" key="1">
    <source>
        <dbReference type="ARBA" id="ARBA00004202"/>
    </source>
</evidence>
<dbReference type="PROSITE" id="PS50893">
    <property type="entry name" value="ABC_TRANSPORTER_2"/>
    <property type="match status" value="1"/>
</dbReference>
<keyword evidence="5" id="KW-0067">ATP-binding</keyword>
<reference evidence="9" key="1">
    <citation type="submission" date="2005-09" db="EMBL/GenBank/DDBJ databases">
        <title>Complete genome sequence of Clostridium kluyveri and comparative genomics of Clostridia species.</title>
        <authorList>
            <person name="Inui M."/>
            <person name="Nonaka H."/>
            <person name="Shinoda Y."/>
            <person name="Ikenaga Y."/>
            <person name="Abe M."/>
            <person name="Naito K."/>
            <person name="Vertes A.A."/>
            <person name="Yukawa H."/>
        </authorList>
    </citation>
    <scope>NUCLEOTIDE SEQUENCE [LARGE SCALE GENOMIC DNA]</scope>
    <source>
        <strain evidence="9">NBRC 12016</strain>
    </source>
</reference>
<dbReference type="EMBL" id="AP009049">
    <property type="protein sequence ID" value="BAH05597.1"/>
    <property type="molecule type" value="Genomic_DNA"/>
</dbReference>
<dbReference type="Proteomes" id="UP000007969">
    <property type="component" value="Chromosome"/>
</dbReference>
<dbReference type="KEGG" id="ckr:CKR_0546"/>
<organism evidence="8 9">
    <name type="scientific">Clostridium kluyveri (strain NBRC 12016)</name>
    <dbReference type="NCBI Taxonomy" id="583346"/>
    <lineage>
        <taxon>Bacteria</taxon>
        <taxon>Bacillati</taxon>
        <taxon>Bacillota</taxon>
        <taxon>Clostridia</taxon>
        <taxon>Eubacteriales</taxon>
        <taxon>Clostridiaceae</taxon>
        <taxon>Clostridium</taxon>
    </lineage>
</organism>
<keyword evidence="6" id="KW-0472">Membrane</keyword>
<dbReference type="InterPro" id="IPR003439">
    <property type="entry name" value="ABC_transporter-like_ATP-bd"/>
</dbReference>
<dbReference type="InterPro" id="IPR050166">
    <property type="entry name" value="ABC_transporter_ATP-bind"/>
</dbReference>
<evidence type="ECO:0000256" key="2">
    <source>
        <dbReference type="ARBA" id="ARBA00022448"/>
    </source>
</evidence>
<keyword evidence="4" id="KW-0547">Nucleotide-binding</keyword>
<evidence type="ECO:0000256" key="4">
    <source>
        <dbReference type="ARBA" id="ARBA00022741"/>
    </source>
</evidence>
<keyword evidence="3" id="KW-1003">Cell membrane</keyword>
<evidence type="ECO:0000313" key="8">
    <source>
        <dbReference type="EMBL" id="BAH05597.1"/>
    </source>
</evidence>
<gene>
    <name evidence="8" type="ordered locus">CKR_0546</name>
</gene>
<dbReference type="Gene3D" id="3.40.50.300">
    <property type="entry name" value="P-loop containing nucleotide triphosphate hydrolases"/>
    <property type="match status" value="1"/>
</dbReference>
<name>B9DZC2_CLOK1</name>
<dbReference type="InterPro" id="IPR027417">
    <property type="entry name" value="P-loop_NTPase"/>
</dbReference>
<dbReference type="InterPro" id="IPR003593">
    <property type="entry name" value="AAA+_ATPase"/>
</dbReference>
<sequence>MEVSPMLKIQRLHKVFNKNTLNENILYDNLSLTVEEGDFVTIIGSNGAGKSTLLNLICGTLSADKGSIILNGEEISKLPEYKRTRNIGRVFQDPSKGVSPNMTILENMSIAYNKGKRYGLTMCVNKNNTKLFIEMLSQINLGLEDKLNTKVNLLSGGQRQALSLIMAVMCKPKLLLLDEHIAALDPKTSERIIEITDKIIVENKITTLMVTHNLNHAITLGNRLFMMHEGKIVMDVRGEEKSKLTIDKLLKSFERVQGKQEGLSDRVLFS</sequence>
<feature type="domain" description="ABC transporter" evidence="7">
    <location>
        <begin position="7"/>
        <end position="254"/>
    </location>
</feature>
<proteinExistence type="predicted"/>
<dbReference type="PROSITE" id="PS00211">
    <property type="entry name" value="ABC_TRANSPORTER_1"/>
    <property type="match status" value="1"/>
</dbReference>
<comment type="subcellular location">
    <subcellularLocation>
        <location evidence="1">Cell membrane</location>
        <topology evidence="1">Peripheral membrane protein</topology>
    </subcellularLocation>
</comment>
<dbReference type="PANTHER" id="PTHR42788:SF7">
    <property type="entry name" value="NITRATE ABC TRANSPORTER ATP-BINDING PROTEIN"/>
    <property type="match status" value="1"/>
</dbReference>
<evidence type="ECO:0000259" key="7">
    <source>
        <dbReference type="PROSITE" id="PS50893"/>
    </source>
</evidence>
<dbReference type="InterPro" id="IPR017871">
    <property type="entry name" value="ABC_transporter-like_CS"/>
</dbReference>
<dbReference type="GO" id="GO:0016887">
    <property type="term" value="F:ATP hydrolysis activity"/>
    <property type="evidence" value="ECO:0007669"/>
    <property type="project" value="InterPro"/>
</dbReference>
<protein>
    <recommendedName>
        <fullName evidence="7">ABC transporter domain-containing protein</fullName>
    </recommendedName>
</protein>
<dbReference type="AlphaFoldDB" id="B9DZC2"/>
<evidence type="ECO:0000256" key="5">
    <source>
        <dbReference type="ARBA" id="ARBA00022840"/>
    </source>
</evidence>
<dbReference type="SUPFAM" id="SSF52540">
    <property type="entry name" value="P-loop containing nucleoside triphosphate hydrolases"/>
    <property type="match status" value="1"/>
</dbReference>
<dbReference type="SMART" id="SM00382">
    <property type="entry name" value="AAA"/>
    <property type="match status" value="1"/>
</dbReference>
<dbReference type="GO" id="GO:0005886">
    <property type="term" value="C:plasma membrane"/>
    <property type="evidence" value="ECO:0007669"/>
    <property type="project" value="UniProtKB-SubCell"/>
</dbReference>
<dbReference type="Pfam" id="PF00005">
    <property type="entry name" value="ABC_tran"/>
    <property type="match status" value="1"/>
</dbReference>